<comment type="caution">
    <text evidence="2">The sequence shown here is derived from an EMBL/GenBank/DDBJ whole genome shotgun (WGS) entry which is preliminary data.</text>
</comment>
<name>A0A835YKB9_9STRA</name>
<dbReference type="Proteomes" id="UP000664859">
    <property type="component" value="Unassembled WGS sequence"/>
</dbReference>
<gene>
    <name evidence="2" type="ORF">JKP88DRAFT_249115</name>
</gene>
<sequence>MGLSASKGQRELAQRALERFHGLVDALNTKVEILEGCKRGVRELAADAPNRESTIIEAVTRVHHLYDHVSDLYCSIGDNMLDRPRDSTAAAITRERERLDRLGGGPQRVPLTQEEKDEIRKRLGAHFLSIIDCRAFIKEHLPLLVQRNAAPWAGRYPGWQQQHEARQQAQMQAQLEQQRQQQDIANAPDVFAKFRCRPHRMLHRRIDSAAPFAARARVSAPATAAAAEEAAAGPMLPDGDRVAVRDSAQQGGRRRSQAADHLQGSRRRGGR</sequence>
<evidence type="ECO:0000256" key="1">
    <source>
        <dbReference type="SAM" id="MobiDB-lite"/>
    </source>
</evidence>
<dbReference type="AlphaFoldDB" id="A0A835YKB9"/>
<evidence type="ECO:0000313" key="2">
    <source>
        <dbReference type="EMBL" id="KAG5177076.1"/>
    </source>
</evidence>
<dbReference type="EMBL" id="JAFCMP010000530">
    <property type="protein sequence ID" value="KAG5177076.1"/>
    <property type="molecule type" value="Genomic_DNA"/>
</dbReference>
<organism evidence="2 3">
    <name type="scientific">Tribonema minus</name>
    <dbReference type="NCBI Taxonomy" id="303371"/>
    <lineage>
        <taxon>Eukaryota</taxon>
        <taxon>Sar</taxon>
        <taxon>Stramenopiles</taxon>
        <taxon>Ochrophyta</taxon>
        <taxon>PX clade</taxon>
        <taxon>Xanthophyceae</taxon>
        <taxon>Tribonematales</taxon>
        <taxon>Tribonemataceae</taxon>
        <taxon>Tribonema</taxon>
    </lineage>
</organism>
<reference evidence="2" key="1">
    <citation type="submission" date="2021-02" db="EMBL/GenBank/DDBJ databases">
        <title>First Annotated Genome of the Yellow-green Alga Tribonema minus.</title>
        <authorList>
            <person name="Mahan K.M."/>
        </authorList>
    </citation>
    <scope>NUCLEOTIDE SEQUENCE</scope>
    <source>
        <strain evidence="2">UTEX B ZZ1240</strain>
    </source>
</reference>
<proteinExistence type="predicted"/>
<accession>A0A835YKB9</accession>
<protein>
    <submittedName>
        <fullName evidence="2">Uncharacterized protein</fullName>
    </submittedName>
</protein>
<feature type="region of interest" description="Disordered" evidence="1">
    <location>
        <begin position="229"/>
        <end position="271"/>
    </location>
</feature>
<keyword evidence="3" id="KW-1185">Reference proteome</keyword>
<evidence type="ECO:0000313" key="3">
    <source>
        <dbReference type="Proteomes" id="UP000664859"/>
    </source>
</evidence>